<dbReference type="AlphaFoldDB" id="A0A5D4JGA9"/>
<proteinExistence type="predicted"/>
<protein>
    <recommendedName>
        <fullName evidence="3">HTH domain-containing protein</fullName>
    </recommendedName>
</protein>
<dbReference type="SUPFAM" id="SSF88659">
    <property type="entry name" value="Sigma3 and sigma4 domains of RNA polymerase sigma factors"/>
    <property type="match status" value="1"/>
</dbReference>
<dbReference type="InterPro" id="IPR013324">
    <property type="entry name" value="RNA_pol_sigma_r3/r4-like"/>
</dbReference>
<sequence>MDSDELPRLTRLAQRTGDGDPIEALAAIAELRKVLERQEAVLVRRARTQGRSWARIAEVLGVSRQAVHKKHGGRRLFRSED</sequence>
<dbReference type="Proteomes" id="UP000323242">
    <property type="component" value="Unassembled WGS sequence"/>
</dbReference>
<dbReference type="EMBL" id="VSZQ01000088">
    <property type="protein sequence ID" value="TYR63269.1"/>
    <property type="molecule type" value="Genomic_DNA"/>
</dbReference>
<dbReference type="InterPro" id="IPR036388">
    <property type="entry name" value="WH-like_DNA-bd_sf"/>
</dbReference>
<keyword evidence="2" id="KW-1185">Reference proteome</keyword>
<evidence type="ECO:0000313" key="2">
    <source>
        <dbReference type="Proteomes" id="UP000323242"/>
    </source>
</evidence>
<accession>A0A5D4JGA9</accession>
<name>A0A5D4JGA9_9ACTN</name>
<evidence type="ECO:0000313" key="1">
    <source>
        <dbReference type="EMBL" id="TYR63269.1"/>
    </source>
</evidence>
<dbReference type="Gene3D" id="1.10.10.10">
    <property type="entry name" value="Winged helix-like DNA-binding domain superfamily/Winged helix DNA-binding domain"/>
    <property type="match status" value="1"/>
</dbReference>
<evidence type="ECO:0008006" key="3">
    <source>
        <dbReference type="Google" id="ProtNLM"/>
    </source>
</evidence>
<dbReference type="RefSeq" id="WP_109195909.1">
    <property type="nucleotide sequence ID" value="NZ_VSZQ01000088.1"/>
</dbReference>
<comment type="caution">
    <text evidence="1">The sequence shown here is derived from an EMBL/GenBank/DDBJ whole genome shotgun (WGS) entry which is preliminary data.</text>
</comment>
<reference evidence="1 2" key="1">
    <citation type="submission" date="2019-08" db="EMBL/GenBank/DDBJ databases">
        <title>Draft genome for granaticin producer strain Streptomyces parvus C05.</title>
        <authorList>
            <person name="Gonzalez-Pimentel J.L."/>
        </authorList>
    </citation>
    <scope>NUCLEOTIDE SEQUENCE [LARGE SCALE GENOMIC DNA]</scope>
    <source>
        <strain evidence="1 2">C05</strain>
    </source>
</reference>
<gene>
    <name evidence="1" type="ORF">FY004_17680</name>
</gene>
<organism evidence="1 2">
    <name type="scientific">Streptomyces parvus</name>
    <dbReference type="NCBI Taxonomy" id="66428"/>
    <lineage>
        <taxon>Bacteria</taxon>
        <taxon>Bacillati</taxon>
        <taxon>Actinomycetota</taxon>
        <taxon>Actinomycetes</taxon>
        <taxon>Kitasatosporales</taxon>
        <taxon>Streptomycetaceae</taxon>
        <taxon>Streptomyces</taxon>
    </lineage>
</organism>